<evidence type="ECO:0000313" key="2">
    <source>
        <dbReference type="Proteomes" id="UP001066276"/>
    </source>
</evidence>
<organism evidence="1 2">
    <name type="scientific">Pleurodeles waltl</name>
    <name type="common">Iberian ribbed newt</name>
    <dbReference type="NCBI Taxonomy" id="8319"/>
    <lineage>
        <taxon>Eukaryota</taxon>
        <taxon>Metazoa</taxon>
        <taxon>Chordata</taxon>
        <taxon>Craniata</taxon>
        <taxon>Vertebrata</taxon>
        <taxon>Euteleostomi</taxon>
        <taxon>Amphibia</taxon>
        <taxon>Batrachia</taxon>
        <taxon>Caudata</taxon>
        <taxon>Salamandroidea</taxon>
        <taxon>Salamandridae</taxon>
        <taxon>Pleurodelinae</taxon>
        <taxon>Pleurodeles</taxon>
    </lineage>
</organism>
<dbReference type="AlphaFoldDB" id="A0AAV7ST93"/>
<dbReference type="Proteomes" id="UP001066276">
    <property type="component" value="Chromosome 4_2"/>
</dbReference>
<proteinExistence type="predicted"/>
<dbReference type="EMBL" id="JANPWB010000008">
    <property type="protein sequence ID" value="KAJ1167309.1"/>
    <property type="molecule type" value="Genomic_DNA"/>
</dbReference>
<feature type="non-terminal residue" evidence="1">
    <location>
        <position position="79"/>
    </location>
</feature>
<gene>
    <name evidence="1" type="ORF">NDU88_007701</name>
</gene>
<reference evidence="1" key="1">
    <citation type="journal article" date="2022" name="bioRxiv">
        <title>Sequencing and chromosome-scale assembly of the giantPleurodeles waltlgenome.</title>
        <authorList>
            <person name="Brown T."/>
            <person name="Elewa A."/>
            <person name="Iarovenko S."/>
            <person name="Subramanian E."/>
            <person name="Araus A.J."/>
            <person name="Petzold A."/>
            <person name="Susuki M."/>
            <person name="Suzuki K.-i.T."/>
            <person name="Hayashi T."/>
            <person name="Toyoda A."/>
            <person name="Oliveira C."/>
            <person name="Osipova E."/>
            <person name="Leigh N.D."/>
            <person name="Simon A."/>
            <person name="Yun M.H."/>
        </authorList>
    </citation>
    <scope>NUCLEOTIDE SEQUENCE</scope>
    <source>
        <strain evidence="1">20211129_DDA</strain>
        <tissue evidence="1">Liver</tissue>
    </source>
</reference>
<keyword evidence="2" id="KW-1185">Reference proteome</keyword>
<sequence length="79" mass="8727">IPPLLGEVSIGKVSSSRSVASERAEAADGDIFFGLSYTEAERPPSVWLVIVHASSDPRTPNLHQPQEETDWKCPHRFLL</sequence>
<feature type="non-terminal residue" evidence="1">
    <location>
        <position position="1"/>
    </location>
</feature>
<protein>
    <submittedName>
        <fullName evidence="1">Uncharacterized protein</fullName>
    </submittedName>
</protein>
<evidence type="ECO:0000313" key="1">
    <source>
        <dbReference type="EMBL" id="KAJ1167309.1"/>
    </source>
</evidence>
<comment type="caution">
    <text evidence="1">The sequence shown here is derived from an EMBL/GenBank/DDBJ whole genome shotgun (WGS) entry which is preliminary data.</text>
</comment>
<accession>A0AAV7ST93</accession>
<name>A0AAV7ST93_PLEWA</name>